<organism evidence="1 2">
    <name type="scientific">Angiostrongylus cantonensis</name>
    <name type="common">Rat lungworm</name>
    <dbReference type="NCBI Taxonomy" id="6313"/>
    <lineage>
        <taxon>Eukaryota</taxon>
        <taxon>Metazoa</taxon>
        <taxon>Ecdysozoa</taxon>
        <taxon>Nematoda</taxon>
        <taxon>Chromadorea</taxon>
        <taxon>Rhabditida</taxon>
        <taxon>Rhabditina</taxon>
        <taxon>Rhabditomorpha</taxon>
        <taxon>Strongyloidea</taxon>
        <taxon>Metastrongylidae</taxon>
        <taxon>Angiostrongylus</taxon>
    </lineage>
</organism>
<reference evidence="2" key="2">
    <citation type="submission" date="2017-02" db="UniProtKB">
        <authorList>
            <consortium name="WormBaseParasite"/>
        </authorList>
    </citation>
    <scope>IDENTIFICATION</scope>
</reference>
<keyword evidence="1" id="KW-1185">Reference proteome</keyword>
<evidence type="ECO:0000313" key="1">
    <source>
        <dbReference type="Proteomes" id="UP000035642"/>
    </source>
</evidence>
<name>A0A0K0DCM6_ANGCA</name>
<dbReference type="Proteomes" id="UP000035642">
    <property type="component" value="Unassembled WGS sequence"/>
</dbReference>
<reference evidence="1" key="1">
    <citation type="submission" date="2012-09" db="EMBL/GenBank/DDBJ databases">
        <authorList>
            <person name="Martin A.A."/>
        </authorList>
    </citation>
    <scope>NUCLEOTIDE SEQUENCE</scope>
</reference>
<proteinExistence type="predicted"/>
<protein>
    <submittedName>
        <fullName evidence="2">Uncharacterized protein</fullName>
    </submittedName>
</protein>
<evidence type="ECO:0000313" key="2">
    <source>
        <dbReference type="WBParaSite" id="ACAC_0000834301-mRNA-1"/>
    </source>
</evidence>
<dbReference type="AlphaFoldDB" id="A0A0K0DCM6"/>
<sequence>MNDKLFYAKSEMKPSNRRAERKLISDDEFFNGDVITKSFMIKLCKEKRTIRYSDGPSHCHFGEQDPIGRMKTGILPTNSNLLLHKGCNRCLIEENGLESECFWKERLRMGSATGGSSTGIYAMRPSAK</sequence>
<dbReference type="WBParaSite" id="ACAC_0000834301-mRNA-1">
    <property type="protein sequence ID" value="ACAC_0000834301-mRNA-1"/>
    <property type="gene ID" value="ACAC_0000834301"/>
</dbReference>
<accession>A0A0K0DCM6</accession>